<name>A0A4Z0FE18_9GAMM</name>
<keyword evidence="5" id="KW-0378">Hydrolase</keyword>
<dbReference type="GO" id="GO:0004177">
    <property type="term" value="F:aminopeptidase activity"/>
    <property type="evidence" value="ECO:0007669"/>
    <property type="project" value="UniProtKB-KW"/>
</dbReference>
<dbReference type="RefSeq" id="WP_135280595.1">
    <property type="nucleotide sequence ID" value="NZ_SRIO01000001.1"/>
</dbReference>
<evidence type="ECO:0000256" key="3">
    <source>
        <dbReference type="ARBA" id="ARBA00022670"/>
    </source>
</evidence>
<accession>A0A4Z0FE18</accession>
<organism evidence="6 7">
    <name type="scientific">Candidatus Macondimonas diazotrophica</name>
    <dbReference type="NCBI Taxonomy" id="2305248"/>
    <lineage>
        <taxon>Bacteria</taxon>
        <taxon>Pseudomonadati</taxon>
        <taxon>Pseudomonadota</taxon>
        <taxon>Gammaproteobacteria</taxon>
        <taxon>Chromatiales</taxon>
        <taxon>Ectothiorhodospiraceae</taxon>
        <taxon>Candidatus Macondimonas</taxon>
    </lineage>
</organism>
<evidence type="ECO:0000256" key="5">
    <source>
        <dbReference type="ARBA" id="ARBA00022801"/>
    </source>
</evidence>
<protein>
    <submittedName>
        <fullName evidence="6">Osmoprotectant NAGGN system M42 family peptidase</fullName>
    </submittedName>
</protein>
<dbReference type="Gene3D" id="3.40.630.10">
    <property type="entry name" value="Zn peptidases"/>
    <property type="match status" value="1"/>
</dbReference>
<keyword evidence="7" id="KW-1185">Reference proteome</keyword>
<sequence length="369" mass="40074">MRVLPIDQRYVLDILMKLLHTPSPSGYTDRVVHVVCEELKRLGVPFELTRLGAIRATVRGAARAPARAIVSHLDTLGAQVKALKPNGRLEVVPVGHWNARFAEGARVTLFTDGGSHRGSLLPLKASGHTFGPEVDSQPSAWNNLELRLDEPLGGIEDLMKLGIYVGDFVAVDANPELSDNGFINSRHLDDKAGVAVALGTLKALHDTRPTLPSDVYFLFTILEEVGVGASAVLPDTVAEMVAIDNGTTAPGQNSAEYGATIAMADSSGPFDYHLTRRLLLLCKEFGIAHQRDVFRYYRSDIAAALQAGHDLRTALVCFGIDGSHGWERIHWNALESLIGLLSVYVQSGAMFQREREALGPQDGFPIQPQ</sequence>
<comment type="caution">
    <text evidence="6">The sequence shown here is derived from an EMBL/GenBank/DDBJ whole genome shotgun (WGS) entry which is preliminary data.</text>
</comment>
<comment type="similarity">
    <text evidence="1">Belongs to the peptidase M42 family.</text>
</comment>
<dbReference type="AlphaFoldDB" id="A0A4Z0FE18"/>
<dbReference type="InterPro" id="IPR051464">
    <property type="entry name" value="Peptidase_M42_aminopept"/>
</dbReference>
<dbReference type="EMBL" id="SRIO01000001">
    <property type="protein sequence ID" value="TFZ84235.1"/>
    <property type="molecule type" value="Genomic_DNA"/>
</dbReference>
<evidence type="ECO:0000313" key="6">
    <source>
        <dbReference type="EMBL" id="TFZ84235.1"/>
    </source>
</evidence>
<dbReference type="Gene3D" id="2.40.30.40">
    <property type="entry name" value="Peptidase M42, domain 2"/>
    <property type="match status" value="1"/>
</dbReference>
<dbReference type="GO" id="GO:0046872">
    <property type="term" value="F:metal ion binding"/>
    <property type="evidence" value="ECO:0007669"/>
    <property type="project" value="UniProtKB-KW"/>
</dbReference>
<dbReference type="Pfam" id="PF05343">
    <property type="entry name" value="Peptidase_M42"/>
    <property type="match status" value="1"/>
</dbReference>
<evidence type="ECO:0000256" key="4">
    <source>
        <dbReference type="ARBA" id="ARBA00022723"/>
    </source>
</evidence>
<keyword evidence="4" id="KW-0479">Metal-binding</keyword>
<keyword evidence="2" id="KW-0031">Aminopeptidase</keyword>
<gene>
    <name evidence="6" type="ORF">E4680_01510</name>
</gene>
<dbReference type="PANTHER" id="PTHR32481:SF7">
    <property type="entry name" value="AMINOPEPTIDASE YHFE-RELATED"/>
    <property type="match status" value="1"/>
</dbReference>
<dbReference type="Proteomes" id="UP000297890">
    <property type="component" value="Unassembled WGS sequence"/>
</dbReference>
<dbReference type="PANTHER" id="PTHR32481">
    <property type="entry name" value="AMINOPEPTIDASE"/>
    <property type="match status" value="1"/>
</dbReference>
<evidence type="ECO:0000256" key="2">
    <source>
        <dbReference type="ARBA" id="ARBA00022438"/>
    </source>
</evidence>
<reference evidence="6 7" key="1">
    <citation type="journal article" date="2019" name="ISME J.">
        <title>Candidatus Macondimonas diazotrophica, a novel gammaproteobacterial genus dominating crude-oil-contaminated coastal sediments.</title>
        <authorList>
            <person name="Karthikeyan S."/>
            <person name="Konstantinidis K."/>
        </authorList>
    </citation>
    <scope>NUCLEOTIDE SEQUENCE [LARGE SCALE GENOMIC DNA]</scope>
    <source>
        <strain evidence="6 7">KTK01</strain>
    </source>
</reference>
<dbReference type="SUPFAM" id="SSF53187">
    <property type="entry name" value="Zn-dependent exopeptidases"/>
    <property type="match status" value="1"/>
</dbReference>
<dbReference type="InterPro" id="IPR023367">
    <property type="entry name" value="Peptidase_M42_dom2"/>
</dbReference>
<dbReference type="OrthoDB" id="361940at2"/>
<evidence type="ECO:0000256" key="1">
    <source>
        <dbReference type="ARBA" id="ARBA00006272"/>
    </source>
</evidence>
<dbReference type="NCBIfam" id="TIGR03106">
    <property type="entry name" value="trio_M42_hydro"/>
    <property type="match status" value="1"/>
</dbReference>
<evidence type="ECO:0000313" key="7">
    <source>
        <dbReference type="Proteomes" id="UP000297890"/>
    </source>
</evidence>
<dbReference type="CDD" id="cd05657">
    <property type="entry name" value="M42_glucanase_like"/>
    <property type="match status" value="1"/>
</dbReference>
<keyword evidence="3" id="KW-0645">Protease</keyword>
<proteinExistence type="inferred from homology"/>
<dbReference type="GO" id="GO:0006508">
    <property type="term" value="P:proteolysis"/>
    <property type="evidence" value="ECO:0007669"/>
    <property type="project" value="UniProtKB-KW"/>
</dbReference>
<dbReference type="SUPFAM" id="SSF101821">
    <property type="entry name" value="Aminopeptidase/glucanase lid domain"/>
    <property type="match status" value="1"/>
</dbReference>
<dbReference type="InterPro" id="IPR008007">
    <property type="entry name" value="Peptidase_M42"/>
</dbReference>
<dbReference type="InterPro" id="IPR017537">
    <property type="entry name" value="Peptidase_M42_hydrolase"/>
</dbReference>